<proteinExistence type="predicted"/>
<organism evidence="1 2">
    <name type="scientific">Rodentibacter pneumotropicus</name>
    <dbReference type="NCBI Taxonomy" id="758"/>
    <lineage>
        <taxon>Bacteria</taxon>
        <taxon>Pseudomonadati</taxon>
        <taxon>Pseudomonadota</taxon>
        <taxon>Gammaproteobacteria</taxon>
        <taxon>Pasteurellales</taxon>
        <taxon>Pasteurellaceae</taxon>
        <taxon>Rodentibacter</taxon>
    </lineage>
</organism>
<evidence type="ECO:0000313" key="1">
    <source>
        <dbReference type="EMBL" id="THA14323.1"/>
    </source>
</evidence>
<comment type="caution">
    <text evidence="1">The sequence shown here is derived from an EMBL/GenBank/DDBJ whole genome shotgun (WGS) entry which is preliminary data.</text>
</comment>
<dbReference type="Proteomes" id="UP000310576">
    <property type="component" value="Unassembled WGS sequence"/>
</dbReference>
<dbReference type="RefSeq" id="WP_136125688.1">
    <property type="nucleotide sequence ID" value="NZ_CAJUGY010000001.1"/>
</dbReference>
<sequence>MDIQTSEKYYSMSEFLESSPPNNFIKIKGLKNSFFLEKPTIQLHCDICKGIRNFNTEDYVELYNNSRITAYLEYHCSNCSKTTKTYSLAIIKEYEMIYKFGELPAFGPPNPTKLMKLLGQERDNFLKGRRCENQGLGVGAFTYYRRVVENQKNKIIEEIIKVSEKLNVPSERIKKLNSALSENQFTNAINIAQDSLPESLFINGQNPLLLLYRALSEGVHNLPDEKCLELAQDIRIVLGALAERLSQALKDDLELTNAISRLTKSIHKRETR</sequence>
<name>A0A4S2PDK6_9PAST</name>
<accession>A0A4S2PDK6</accession>
<evidence type="ECO:0000313" key="2">
    <source>
        <dbReference type="Proteomes" id="UP000310576"/>
    </source>
</evidence>
<dbReference type="AlphaFoldDB" id="A0A4S2PDK6"/>
<protein>
    <recommendedName>
        <fullName evidence="3">DUF4145 domain-containing protein</fullName>
    </recommendedName>
</protein>
<reference evidence="1 2" key="1">
    <citation type="journal article" date="2019" name="Vet. Microbiol.">
        <title>Development of multi locus sequence typing (MLST) of Rodentibacter pneumotropicus.</title>
        <authorList>
            <person name="Adhikary S."/>
            <person name="Bisgaard M."/>
            <person name="Boot R."/>
            <person name="Benga L."/>
            <person name="Nicklas W."/>
            <person name="Christensen H."/>
        </authorList>
    </citation>
    <scope>NUCLEOTIDE SEQUENCE [LARGE SCALE GENOMIC DNA]</scope>
    <source>
        <strain evidence="1 2">1596_07</strain>
    </source>
</reference>
<dbReference type="EMBL" id="QXNG01000074">
    <property type="protein sequence ID" value="THA14323.1"/>
    <property type="molecule type" value="Genomic_DNA"/>
</dbReference>
<gene>
    <name evidence="1" type="ORF">D3M76_07820</name>
</gene>
<evidence type="ECO:0008006" key="3">
    <source>
        <dbReference type="Google" id="ProtNLM"/>
    </source>
</evidence>